<dbReference type="GO" id="GO:0005975">
    <property type="term" value="P:carbohydrate metabolic process"/>
    <property type="evidence" value="ECO:0007669"/>
    <property type="project" value="InterPro"/>
</dbReference>
<evidence type="ECO:0000256" key="1">
    <source>
        <dbReference type="SAM" id="MobiDB-lite"/>
    </source>
</evidence>
<sequence>GGDSEVRRYREHLTNKLVGQFENNMKDDWPWCEDTVTYANAKLPHALLMSGKWMQRGDIIDTGKKALQWLLDIQTNDDGMLSLIGTNGWYMRGQSKAQFDQQPIEAHALVDACIEAYHVTREKHWIEQAHKAFNWFLGDNDLRTPLYDFTTGGCRDGMHSDRVNQNQGSESTLAYLLSVLLMHDLQMEQTLGELPADKNTEQRPVSKAIKPSGPVVGAKVSKHVVSNSISK</sequence>
<proteinExistence type="predicted"/>
<feature type="non-terminal residue" evidence="2">
    <location>
        <position position="1"/>
    </location>
</feature>
<dbReference type="EMBL" id="BARS01049978">
    <property type="protein sequence ID" value="GAG38823.1"/>
    <property type="molecule type" value="Genomic_DNA"/>
</dbReference>
<name>X0XQ77_9ZZZZ</name>
<feature type="region of interest" description="Disordered" evidence="1">
    <location>
        <begin position="193"/>
        <end position="214"/>
    </location>
</feature>
<gene>
    <name evidence="2" type="ORF">S01H1_74681</name>
</gene>
<dbReference type="AlphaFoldDB" id="X0XQ77"/>
<comment type="caution">
    <text evidence="2">The sequence shown here is derived from an EMBL/GenBank/DDBJ whole genome shotgun (WGS) entry which is preliminary data.</text>
</comment>
<dbReference type="SUPFAM" id="SSF48208">
    <property type="entry name" value="Six-hairpin glycosidases"/>
    <property type="match status" value="1"/>
</dbReference>
<organism evidence="2">
    <name type="scientific">marine sediment metagenome</name>
    <dbReference type="NCBI Taxonomy" id="412755"/>
    <lineage>
        <taxon>unclassified sequences</taxon>
        <taxon>metagenomes</taxon>
        <taxon>ecological metagenomes</taxon>
    </lineage>
</organism>
<evidence type="ECO:0000313" key="2">
    <source>
        <dbReference type="EMBL" id="GAG38823.1"/>
    </source>
</evidence>
<reference evidence="2" key="1">
    <citation type="journal article" date="2014" name="Front. Microbiol.">
        <title>High frequency of phylogenetically diverse reductive dehalogenase-homologous genes in deep subseafloor sedimentary metagenomes.</title>
        <authorList>
            <person name="Kawai M."/>
            <person name="Futagami T."/>
            <person name="Toyoda A."/>
            <person name="Takaki Y."/>
            <person name="Nishi S."/>
            <person name="Hori S."/>
            <person name="Arai W."/>
            <person name="Tsubouchi T."/>
            <person name="Morono Y."/>
            <person name="Uchiyama I."/>
            <person name="Ito T."/>
            <person name="Fujiyama A."/>
            <person name="Inagaki F."/>
            <person name="Takami H."/>
        </authorList>
    </citation>
    <scope>NUCLEOTIDE SEQUENCE</scope>
    <source>
        <strain evidence="2">Expedition CK06-06</strain>
    </source>
</reference>
<accession>X0XQ77</accession>
<dbReference type="InterPro" id="IPR008928">
    <property type="entry name" value="6-hairpin_glycosidase_sf"/>
</dbReference>
<protein>
    <submittedName>
        <fullName evidence="2">Uncharacterized protein</fullName>
    </submittedName>
</protein>